<dbReference type="PANTHER" id="PTHR10828:SF17">
    <property type="entry name" value="PROTEIN-TYROSINE-PHOSPHATASE"/>
    <property type="match status" value="1"/>
</dbReference>
<evidence type="ECO:0000313" key="12">
    <source>
        <dbReference type="EMBL" id="AAD16239.1"/>
    </source>
</evidence>
<keyword evidence="4 10" id="KW-0498">Mitosis</keyword>
<dbReference type="Gene3D" id="3.40.250.10">
    <property type="entry name" value="Rhodanese-like domain"/>
    <property type="match status" value="1"/>
</dbReference>
<evidence type="ECO:0000256" key="3">
    <source>
        <dbReference type="ARBA" id="ARBA00022618"/>
    </source>
</evidence>
<dbReference type="VEuPathDB" id="FungiDB:T552_02916"/>
<dbReference type="GO" id="GO:0010971">
    <property type="term" value="P:positive regulation of G2/M transition of mitotic cell cycle"/>
    <property type="evidence" value="ECO:0007669"/>
    <property type="project" value="TreeGrafter"/>
</dbReference>
<dbReference type="GO" id="GO:0004725">
    <property type="term" value="F:protein tyrosine phosphatase activity"/>
    <property type="evidence" value="ECO:0007669"/>
    <property type="project" value="UniProtKB-UniRule"/>
</dbReference>
<feature type="domain" description="Rhodanese" evidence="11">
    <location>
        <begin position="381"/>
        <end position="485"/>
    </location>
</feature>
<evidence type="ECO:0000256" key="9">
    <source>
        <dbReference type="ARBA" id="ARBA00067190"/>
    </source>
</evidence>
<dbReference type="GO" id="GO:0000086">
    <property type="term" value="P:G2/M transition of mitotic cell cycle"/>
    <property type="evidence" value="ECO:0007669"/>
    <property type="project" value="TreeGrafter"/>
</dbReference>
<evidence type="ECO:0000256" key="10">
    <source>
        <dbReference type="RuleBase" id="RU368028"/>
    </source>
</evidence>
<dbReference type="EC" id="3.1.3.48" evidence="2 10"/>
<reference evidence="12" key="1">
    <citation type="journal article" date="1998" name="Am. J. Respir. Crit. Care Med.">
        <title>Molecular cloning of the cell cycle regulatory cdc25+ homologue from Pneumocystis carinii.</title>
        <authorList>
            <person name="Gustafson M.P."/>
            <person name="Thomas C.F."/>
            <person name="Limper A.H."/>
            <person name="Leof E.B."/>
        </authorList>
    </citation>
    <scope>NUCLEOTIDE SEQUENCE</scope>
</reference>
<dbReference type="SMART" id="SM00450">
    <property type="entry name" value="RHOD"/>
    <property type="match status" value="1"/>
</dbReference>
<protein>
    <recommendedName>
        <fullName evidence="9 10">M-phase inducer phosphatase</fullName>
        <ecNumber evidence="2 10">3.1.3.48</ecNumber>
    </recommendedName>
</protein>
<evidence type="ECO:0000256" key="7">
    <source>
        <dbReference type="ARBA" id="ARBA00023306"/>
    </source>
</evidence>
<dbReference type="InterPro" id="IPR001763">
    <property type="entry name" value="Rhodanese-like_dom"/>
</dbReference>
<dbReference type="InterPro" id="IPR036873">
    <property type="entry name" value="Rhodanese-like_dom_sf"/>
</dbReference>
<evidence type="ECO:0000256" key="4">
    <source>
        <dbReference type="ARBA" id="ARBA00022776"/>
    </source>
</evidence>
<dbReference type="FunFam" id="3.40.250.10:FF:000021">
    <property type="entry name" value="M-phase inducer phosphatase cdc-25.2"/>
    <property type="match status" value="1"/>
</dbReference>
<comment type="similarity">
    <text evidence="1 10">Belongs to the MPI phosphatase family.</text>
</comment>
<keyword evidence="7 10" id="KW-0131">Cell cycle</keyword>
<dbReference type="InterPro" id="IPR000751">
    <property type="entry name" value="MPI_Phosphatase"/>
</dbReference>
<sequence>MDTSPLAAFCFSGNQNSCITSISGHNEMDKSNFIISGKKYGDRVNKFGMINLKQSSKSGNNGICFDTRSFKMSPTTSLVAELSGNFYIDKSPVPPTPRRSLLFKFSCDHQSTPALNFLKDPITPKFDSLTMGNINIATPCSSPIETMDYSPLPQKHILANFGSEHCETFDDQNLCSNVNPEIRDYCDIKNSKTPLNDISNSNELDNSVLNSLFMVNEKPNINSSVLDTNYDKENADKNQIKNDRESCDIASNDHFSNSPKPVRFSTGNVDSEFLQSFKKPLFSRYSIALEASPLSFMDNDDMDHRLVKWRRTQSLYQNSCDFLSTKYNGQDNSDLCLQLSPFEFNSNDCQILPCFSIKDDRLKRIDSDIIVRLLDGHYHDQCDEYMIVDCRFEYEYNGGHIMGAININSKDALDALLLDNPKTKRCLIIFHCEYSSHRAPRLASYLRNRDRQLNMKRYPLLYYPEIYILHGGYRSFYEKYKERCEPQNYVEMDDSLHKTACAKEMCNFRRNTKFLRTLTYTHDQTDAIYMNTLQKDIME</sequence>
<dbReference type="PANTHER" id="PTHR10828">
    <property type="entry name" value="M-PHASE INDUCER PHOSPHATASE DUAL SPECIFICITY PHOSPHATASE CDC25"/>
    <property type="match status" value="1"/>
</dbReference>
<proteinExistence type="inferred from homology"/>
<dbReference type="Pfam" id="PF00581">
    <property type="entry name" value="Rhodanese"/>
    <property type="match status" value="1"/>
</dbReference>
<keyword evidence="3 10" id="KW-0132">Cell division</keyword>
<dbReference type="EMBL" id="AF098936">
    <property type="protein sequence ID" value="AAD16239.1"/>
    <property type="molecule type" value="Genomic_DNA"/>
</dbReference>
<keyword evidence="6 10" id="KW-0904">Protein phosphatase</keyword>
<accession>O94187</accession>
<evidence type="ECO:0000259" key="11">
    <source>
        <dbReference type="PROSITE" id="PS50206"/>
    </source>
</evidence>
<reference evidence="12" key="2">
    <citation type="journal article" date="2001" name="J. Biol. Chem.">
        <title>Differential regulation of growth and checkpoint control mediated by a Cdc25 mitotic phosphatase from Pneumocystis carinii.</title>
        <authorList>
            <person name="Gustafson M.P."/>
            <person name="Thomas C.F. Jr"/>
            <person name="Rusnak F."/>
            <person name="Limper A.H."/>
            <person name="Leof E.B."/>
        </authorList>
    </citation>
    <scope>NUCLEOTIDE SEQUENCE</scope>
</reference>
<dbReference type="PROSITE" id="PS50206">
    <property type="entry name" value="RHODANESE_3"/>
    <property type="match status" value="1"/>
</dbReference>
<dbReference type="AlphaFoldDB" id="O94187"/>
<dbReference type="SUPFAM" id="SSF52821">
    <property type="entry name" value="Rhodanese/Cell cycle control phosphatase"/>
    <property type="match status" value="1"/>
</dbReference>
<dbReference type="GO" id="GO:0110032">
    <property type="term" value="P:positive regulation of G2/MI transition of meiotic cell cycle"/>
    <property type="evidence" value="ECO:0007669"/>
    <property type="project" value="TreeGrafter"/>
</dbReference>
<gene>
    <name evidence="12" type="primary">cdc25</name>
</gene>
<comment type="catalytic activity">
    <reaction evidence="8 10">
        <text>O-phospho-L-tyrosyl-[protein] + H2O = L-tyrosyl-[protein] + phosphate</text>
        <dbReference type="Rhea" id="RHEA:10684"/>
        <dbReference type="Rhea" id="RHEA-COMP:10136"/>
        <dbReference type="Rhea" id="RHEA-COMP:20101"/>
        <dbReference type="ChEBI" id="CHEBI:15377"/>
        <dbReference type="ChEBI" id="CHEBI:43474"/>
        <dbReference type="ChEBI" id="CHEBI:46858"/>
        <dbReference type="ChEBI" id="CHEBI:61978"/>
        <dbReference type="EC" id="3.1.3.48"/>
    </reaction>
</comment>
<comment type="function">
    <text evidence="10">Tyrosine protein phosphatase which functions as a dosage-dependent inducer of mitotic progression.</text>
</comment>
<evidence type="ECO:0000256" key="5">
    <source>
        <dbReference type="ARBA" id="ARBA00022801"/>
    </source>
</evidence>
<keyword evidence="5 10" id="KW-0378">Hydrolase</keyword>
<evidence type="ECO:0000256" key="1">
    <source>
        <dbReference type="ARBA" id="ARBA00011065"/>
    </source>
</evidence>
<dbReference type="PRINTS" id="PR00716">
    <property type="entry name" value="MPIPHPHTASE"/>
</dbReference>
<organism evidence="12">
    <name type="scientific">Pneumocystis carinii</name>
    <dbReference type="NCBI Taxonomy" id="4754"/>
    <lineage>
        <taxon>Eukaryota</taxon>
        <taxon>Fungi</taxon>
        <taxon>Dikarya</taxon>
        <taxon>Ascomycota</taxon>
        <taxon>Taphrinomycotina</taxon>
        <taxon>Pneumocystomycetes</taxon>
        <taxon>Pneumocystaceae</taxon>
        <taxon>Pneumocystis</taxon>
    </lineage>
</organism>
<dbReference type="CDD" id="cd01530">
    <property type="entry name" value="Cdc25"/>
    <property type="match status" value="1"/>
</dbReference>
<evidence type="ECO:0000256" key="6">
    <source>
        <dbReference type="ARBA" id="ARBA00022912"/>
    </source>
</evidence>
<dbReference type="GO" id="GO:0005634">
    <property type="term" value="C:nucleus"/>
    <property type="evidence" value="ECO:0007669"/>
    <property type="project" value="TreeGrafter"/>
</dbReference>
<evidence type="ECO:0000256" key="2">
    <source>
        <dbReference type="ARBA" id="ARBA00013064"/>
    </source>
</evidence>
<dbReference type="GO" id="GO:0051301">
    <property type="term" value="P:cell division"/>
    <property type="evidence" value="ECO:0007669"/>
    <property type="project" value="UniProtKB-UniRule"/>
</dbReference>
<name>O94187_PNECA</name>
<evidence type="ECO:0000256" key="8">
    <source>
        <dbReference type="ARBA" id="ARBA00051722"/>
    </source>
</evidence>
<dbReference type="GO" id="GO:0005737">
    <property type="term" value="C:cytoplasm"/>
    <property type="evidence" value="ECO:0007669"/>
    <property type="project" value="TreeGrafter"/>
</dbReference>